<evidence type="ECO:0000259" key="2">
    <source>
        <dbReference type="Pfam" id="PF22622"/>
    </source>
</evidence>
<accession>A0A2C9CS39</accession>
<dbReference type="InterPro" id="IPR002539">
    <property type="entry name" value="MaoC-like_dom"/>
</dbReference>
<dbReference type="Pfam" id="PF22622">
    <property type="entry name" value="MFE-2_hydrat-2_N"/>
    <property type="match status" value="1"/>
</dbReference>
<name>A0A2C9CS39_9RHOB</name>
<organism evidence="3 4">
    <name type="scientific">Pontivivens marinum</name>
    <dbReference type="NCBI Taxonomy" id="1690039"/>
    <lineage>
        <taxon>Bacteria</taxon>
        <taxon>Pseudomonadati</taxon>
        <taxon>Pseudomonadota</taxon>
        <taxon>Alphaproteobacteria</taxon>
        <taxon>Rhodobacterales</taxon>
        <taxon>Paracoccaceae</taxon>
        <taxon>Pontivivens</taxon>
    </lineage>
</organism>
<dbReference type="RefSeq" id="WP_097929927.1">
    <property type="nucleotide sequence ID" value="NZ_OCTN01000004.1"/>
</dbReference>
<protein>
    <submittedName>
        <fullName evidence="3">Acyl dehydratase</fullName>
    </submittedName>
</protein>
<dbReference type="InterPro" id="IPR029069">
    <property type="entry name" value="HotDog_dom_sf"/>
</dbReference>
<dbReference type="GO" id="GO:0006635">
    <property type="term" value="P:fatty acid beta-oxidation"/>
    <property type="evidence" value="ECO:0007669"/>
    <property type="project" value="TreeGrafter"/>
</dbReference>
<evidence type="ECO:0000313" key="3">
    <source>
        <dbReference type="EMBL" id="SOH94361.1"/>
    </source>
</evidence>
<dbReference type="SUPFAM" id="SSF54637">
    <property type="entry name" value="Thioesterase/thiol ester dehydrase-isomerase"/>
    <property type="match status" value="2"/>
</dbReference>
<dbReference type="PANTHER" id="PTHR13078:SF56">
    <property type="entry name" value="PEROXISOMAL MULTIFUNCTIONAL ENZYME TYPE 2"/>
    <property type="match status" value="1"/>
</dbReference>
<gene>
    <name evidence="3" type="ORF">SAMN06273572_10459</name>
</gene>
<evidence type="ECO:0000259" key="1">
    <source>
        <dbReference type="Pfam" id="PF01575"/>
    </source>
</evidence>
<evidence type="ECO:0000313" key="4">
    <source>
        <dbReference type="Proteomes" id="UP000220034"/>
    </source>
</evidence>
<feature type="domain" description="Peroxisomal multifunctional enzyme type 2-like N-terminal" evidence="2">
    <location>
        <begin position="19"/>
        <end position="148"/>
    </location>
</feature>
<dbReference type="OrthoDB" id="5522043at2"/>
<dbReference type="AlphaFoldDB" id="A0A2C9CS39"/>
<dbReference type="Pfam" id="PF01575">
    <property type="entry name" value="MaoC_dehydratas"/>
    <property type="match status" value="1"/>
</dbReference>
<dbReference type="Proteomes" id="UP000220034">
    <property type="component" value="Unassembled WGS sequence"/>
</dbReference>
<dbReference type="GO" id="GO:0044594">
    <property type="term" value="F:17-beta-hydroxysteroid dehydrogenase (NAD+) activity"/>
    <property type="evidence" value="ECO:0007669"/>
    <property type="project" value="TreeGrafter"/>
</dbReference>
<dbReference type="GO" id="GO:0004300">
    <property type="term" value="F:enoyl-CoA hydratase activity"/>
    <property type="evidence" value="ECO:0007669"/>
    <property type="project" value="TreeGrafter"/>
</dbReference>
<dbReference type="CDD" id="cd03448">
    <property type="entry name" value="HDE_HSD"/>
    <property type="match status" value="1"/>
</dbReference>
<sequence>MAINYDHLMGYDIPEVVQSYGERDVAQYGLSIGMGQDPMDLQQLPYVGGVQGDIRAMPAMANVLGHPGFWLGNPDTGVDALRLVHGEQGMTIHKPLPAEGTIRAKTRVVGLIDKGEGKGTLLYSEKAIHDAASGDLLATCRGTTFLRGDGGFGGPTGPAKVPHQLPDTEPDHVFQTQTRPEQALLYRWNGDTNPLHLDPRVAQKAGFERPILHGLCSFGCAAHALLAVLCDYDATRFGSLDGRFTAHVFPGETLRTEIWDDGSFRMHVVQRDKVAIGNGIFRFREDLK</sequence>
<feature type="domain" description="MaoC-like" evidence="1">
    <location>
        <begin position="165"/>
        <end position="266"/>
    </location>
</feature>
<keyword evidence="4" id="KW-1185">Reference proteome</keyword>
<dbReference type="InterPro" id="IPR054357">
    <property type="entry name" value="MFE-2_N"/>
</dbReference>
<dbReference type="PANTHER" id="PTHR13078">
    <property type="entry name" value="PEROXISOMAL MULTIFUNCTIONAL ENZYME TYPE 2-RELATED"/>
    <property type="match status" value="1"/>
</dbReference>
<dbReference type="GO" id="GO:0003857">
    <property type="term" value="F:(3S)-3-hydroxyacyl-CoA dehydrogenase (NAD+) activity"/>
    <property type="evidence" value="ECO:0007669"/>
    <property type="project" value="TreeGrafter"/>
</dbReference>
<proteinExistence type="predicted"/>
<dbReference type="Gene3D" id="3.10.129.10">
    <property type="entry name" value="Hotdog Thioesterase"/>
    <property type="match status" value="1"/>
</dbReference>
<reference evidence="4" key="1">
    <citation type="submission" date="2017-09" db="EMBL/GenBank/DDBJ databases">
        <authorList>
            <person name="Varghese N."/>
            <person name="Submissions S."/>
        </authorList>
    </citation>
    <scope>NUCLEOTIDE SEQUENCE [LARGE SCALE GENOMIC DNA]</scope>
    <source>
        <strain evidence="4">C7</strain>
    </source>
</reference>
<dbReference type="EMBL" id="OCTN01000004">
    <property type="protein sequence ID" value="SOH94361.1"/>
    <property type="molecule type" value="Genomic_DNA"/>
</dbReference>